<comment type="caution">
    <text evidence="1">The sequence shown here is derived from an EMBL/GenBank/DDBJ whole genome shotgun (WGS) entry which is preliminary data.</text>
</comment>
<organism evidence="1 2">
    <name type="scientific">Modicella reniformis</name>
    <dbReference type="NCBI Taxonomy" id="1440133"/>
    <lineage>
        <taxon>Eukaryota</taxon>
        <taxon>Fungi</taxon>
        <taxon>Fungi incertae sedis</taxon>
        <taxon>Mucoromycota</taxon>
        <taxon>Mortierellomycotina</taxon>
        <taxon>Mortierellomycetes</taxon>
        <taxon>Mortierellales</taxon>
        <taxon>Mortierellaceae</taxon>
        <taxon>Modicella</taxon>
    </lineage>
</organism>
<evidence type="ECO:0000313" key="2">
    <source>
        <dbReference type="Proteomes" id="UP000749646"/>
    </source>
</evidence>
<dbReference type="OrthoDB" id="2449176at2759"/>
<gene>
    <name evidence="1" type="ORF">BGZ65_010099</name>
</gene>
<sequence>MVATVSTSTQERKRWEQDHVAISLQQCQRAFSSGNAGAGLRCKKVDRSATNHWAVANRRKQDQGDRGLKECRYAQLQQLELLKRIAGHTGSKRQLCAVLLNGVVHLAGGGDHQSFVAMFSPPPQVTASSLHSQSLSHGGVDIHNSRGESKSTGSWTALRKIGLIRVNLQSEEWKTVIKAIDLSELKHLELYKSNITHEALKLLVDRIPDNNTSKVSFKTLNIRSTELVNSADSRAVIKELRRKASLIEIIGAS</sequence>
<name>A0A9P6LSW0_9FUNG</name>
<dbReference type="EMBL" id="JAAAHW010009520">
    <property type="protein sequence ID" value="KAF9939589.1"/>
    <property type="molecule type" value="Genomic_DNA"/>
</dbReference>
<keyword evidence="2" id="KW-1185">Reference proteome</keyword>
<accession>A0A9P6LSW0</accession>
<dbReference type="AlphaFoldDB" id="A0A9P6LSW0"/>
<reference evidence="1" key="1">
    <citation type="journal article" date="2020" name="Fungal Divers.">
        <title>Resolving the Mortierellaceae phylogeny through synthesis of multi-gene phylogenetics and phylogenomics.</title>
        <authorList>
            <person name="Vandepol N."/>
            <person name="Liber J."/>
            <person name="Desiro A."/>
            <person name="Na H."/>
            <person name="Kennedy M."/>
            <person name="Barry K."/>
            <person name="Grigoriev I.V."/>
            <person name="Miller A.N."/>
            <person name="O'Donnell K."/>
            <person name="Stajich J.E."/>
            <person name="Bonito G."/>
        </authorList>
    </citation>
    <scope>NUCLEOTIDE SEQUENCE</scope>
    <source>
        <strain evidence="1">MES-2147</strain>
    </source>
</reference>
<evidence type="ECO:0000313" key="1">
    <source>
        <dbReference type="EMBL" id="KAF9939589.1"/>
    </source>
</evidence>
<protein>
    <submittedName>
        <fullName evidence="1">Uncharacterized protein</fullName>
    </submittedName>
</protein>
<proteinExistence type="predicted"/>
<dbReference type="Proteomes" id="UP000749646">
    <property type="component" value="Unassembled WGS sequence"/>
</dbReference>